<dbReference type="SUPFAM" id="SSF56281">
    <property type="entry name" value="Metallo-hydrolase/oxidoreductase"/>
    <property type="match status" value="1"/>
</dbReference>
<dbReference type="InterPro" id="IPR027075">
    <property type="entry name" value="CPSF2"/>
</dbReference>
<evidence type="ECO:0000256" key="5">
    <source>
        <dbReference type="SAM" id="MobiDB-lite"/>
    </source>
</evidence>
<evidence type="ECO:0000259" key="6">
    <source>
        <dbReference type="SMART" id="SM01027"/>
    </source>
</evidence>
<dbReference type="CDD" id="cd16293">
    <property type="entry name" value="CPSF2-like_MBL-fold"/>
    <property type="match status" value="1"/>
</dbReference>
<dbReference type="Pfam" id="PF10996">
    <property type="entry name" value="Beta-Casp"/>
    <property type="match status" value="1"/>
</dbReference>
<dbReference type="Proteomes" id="UP001383192">
    <property type="component" value="Unassembled WGS sequence"/>
</dbReference>
<dbReference type="Pfam" id="PF16661">
    <property type="entry name" value="Lactamase_B_6"/>
    <property type="match status" value="1"/>
</dbReference>
<keyword evidence="2 4" id="KW-0507">mRNA processing</keyword>
<comment type="subcellular location">
    <subcellularLocation>
        <location evidence="1 4">Nucleus</location>
    </subcellularLocation>
</comment>
<evidence type="ECO:0000256" key="1">
    <source>
        <dbReference type="ARBA" id="ARBA00004123"/>
    </source>
</evidence>
<evidence type="ECO:0000256" key="2">
    <source>
        <dbReference type="ARBA" id="ARBA00022664"/>
    </source>
</evidence>
<dbReference type="Gene3D" id="3.60.15.10">
    <property type="entry name" value="Ribonuclease Z/Hydroxyacylglutathione hydrolase-like"/>
    <property type="match status" value="1"/>
</dbReference>
<evidence type="ECO:0000313" key="7">
    <source>
        <dbReference type="EMBL" id="KAK7060478.1"/>
    </source>
</evidence>
<organism evidence="7 8">
    <name type="scientific">Paramarasmius palmivorus</name>
    <dbReference type="NCBI Taxonomy" id="297713"/>
    <lineage>
        <taxon>Eukaryota</taxon>
        <taxon>Fungi</taxon>
        <taxon>Dikarya</taxon>
        <taxon>Basidiomycota</taxon>
        <taxon>Agaricomycotina</taxon>
        <taxon>Agaricomycetes</taxon>
        <taxon>Agaricomycetidae</taxon>
        <taxon>Agaricales</taxon>
        <taxon>Marasmiineae</taxon>
        <taxon>Marasmiaceae</taxon>
        <taxon>Paramarasmius</taxon>
    </lineage>
</organism>
<keyword evidence="3 4" id="KW-0539">Nucleus</keyword>
<keyword evidence="8" id="KW-1185">Reference proteome</keyword>
<dbReference type="SMART" id="SM01027">
    <property type="entry name" value="Beta-Casp"/>
    <property type="match status" value="1"/>
</dbReference>
<feature type="compositionally biased region" description="Acidic residues" evidence="5">
    <location>
        <begin position="550"/>
        <end position="566"/>
    </location>
</feature>
<gene>
    <name evidence="7" type="ORF">VNI00_001243</name>
</gene>
<evidence type="ECO:0000256" key="4">
    <source>
        <dbReference type="RuleBase" id="RU365006"/>
    </source>
</evidence>
<dbReference type="AlphaFoldDB" id="A0AAW0EAN1"/>
<feature type="compositionally biased region" description="Basic and acidic residues" evidence="5">
    <location>
        <begin position="579"/>
        <end position="592"/>
    </location>
</feature>
<dbReference type="Pfam" id="PF13299">
    <property type="entry name" value="CPSF100_C"/>
    <property type="match status" value="1"/>
</dbReference>
<comment type="caution">
    <text evidence="7">The sequence shown here is derived from an EMBL/GenBank/DDBJ whole genome shotgun (WGS) entry which is preliminary data.</text>
</comment>
<keyword evidence="4" id="KW-0694">RNA-binding</keyword>
<feature type="region of interest" description="Disordered" evidence="5">
    <location>
        <begin position="125"/>
        <end position="169"/>
    </location>
</feature>
<feature type="domain" description="Beta-Casp" evidence="6">
    <location>
        <begin position="328"/>
        <end position="476"/>
    </location>
</feature>
<dbReference type="PANTHER" id="PTHR45922">
    <property type="entry name" value="CLEAVAGE AND POLYADENYLATION SPECIFICITY FACTOR SUBUNIT 2"/>
    <property type="match status" value="1"/>
</dbReference>
<reference evidence="7 8" key="1">
    <citation type="submission" date="2024-01" db="EMBL/GenBank/DDBJ databases">
        <title>A draft genome for a cacao thread blight-causing isolate of Paramarasmius palmivorus.</title>
        <authorList>
            <person name="Baruah I.K."/>
            <person name="Bukari Y."/>
            <person name="Amoako-Attah I."/>
            <person name="Meinhardt L.W."/>
            <person name="Bailey B.A."/>
            <person name="Cohen S.P."/>
        </authorList>
    </citation>
    <scope>NUCLEOTIDE SEQUENCE [LARGE SCALE GENOMIC DNA]</scope>
    <source>
        <strain evidence="7 8">GH-12</strain>
    </source>
</reference>
<dbReference type="GO" id="GO:0005847">
    <property type="term" value="C:mRNA cleavage and polyadenylation specificity factor complex"/>
    <property type="evidence" value="ECO:0007669"/>
    <property type="project" value="InterPro"/>
</dbReference>
<protein>
    <recommendedName>
        <fullName evidence="4">Cleavage and polyadenylation specificity factor subunit 2</fullName>
    </recommendedName>
    <alternativeName>
        <fullName evidence="4">Cleavage and polyadenylation specificity factor 100 kDa subunit</fullName>
    </alternativeName>
</protein>
<comment type="similarity">
    <text evidence="4">Belongs to the metallo-beta-lactamase superfamily. RNA-metabolizing metallo-beta-lactamase-like family. CPSF2/YSH1 subfamily.</text>
</comment>
<dbReference type="InterPro" id="IPR036866">
    <property type="entry name" value="RibonucZ/Hydroxyglut_hydro"/>
</dbReference>
<evidence type="ECO:0000313" key="8">
    <source>
        <dbReference type="Proteomes" id="UP001383192"/>
    </source>
</evidence>
<dbReference type="GO" id="GO:0006398">
    <property type="term" value="P:mRNA 3'-end processing by stem-loop binding and cleavage"/>
    <property type="evidence" value="ECO:0007669"/>
    <property type="project" value="InterPro"/>
</dbReference>
<dbReference type="InterPro" id="IPR022712">
    <property type="entry name" value="Beta_Casp"/>
</dbReference>
<dbReference type="PANTHER" id="PTHR45922:SF1">
    <property type="entry name" value="CLEAVAGE AND POLYADENYLATION SPECIFICITY FACTOR SUBUNIT 2"/>
    <property type="match status" value="1"/>
</dbReference>
<feature type="region of interest" description="Disordered" evidence="5">
    <location>
        <begin position="376"/>
        <end position="398"/>
    </location>
</feature>
<dbReference type="InterPro" id="IPR025069">
    <property type="entry name" value="Cpsf2_C"/>
</dbReference>
<dbReference type="GO" id="GO:0003723">
    <property type="term" value="F:RNA binding"/>
    <property type="evidence" value="ECO:0007669"/>
    <property type="project" value="UniProtKB-KW"/>
</dbReference>
<dbReference type="InterPro" id="IPR001279">
    <property type="entry name" value="Metallo-B-lactamas"/>
</dbReference>
<name>A0AAW0EAN1_9AGAR</name>
<accession>A0AAW0EAN1</accession>
<dbReference type="InterPro" id="IPR035639">
    <property type="entry name" value="CPSF2_MBL"/>
</dbReference>
<feature type="region of interest" description="Disordered" evidence="5">
    <location>
        <begin position="540"/>
        <end position="594"/>
    </location>
</feature>
<feature type="compositionally biased region" description="Acidic residues" evidence="5">
    <location>
        <begin position="129"/>
        <end position="155"/>
    </location>
</feature>
<proteinExistence type="inferred from homology"/>
<evidence type="ECO:0000256" key="3">
    <source>
        <dbReference type="ARBA" id="ARBA00023242"/>
    </source>
</evidence>
<dbReference type="EMBL" id="JAYKXP010000003">
    <property type="protein sequence ID" value="KAK7060478.1"/>
    <property type="molecule type" value="Genomic_DNA"/>
</dbReference>
<sequence>MITFTPLSGAAQSSRTTPLCYLLQVDDVRILLDCGSPDWNPEESHTKTGESGEEEPSYPWDEYCRNLRECAPTVDLVLLSHGDLAHSGLYPYAYSRWGLKAPTYTSLPVQAMARIATVEEVEMIRDEQDVGDEGEKEQNEDEDESENDKEQDSMEVQEPSKAPSHKSGKFIATSREVQDAFDSVNTLRYSQPAHLQGASHSRSSCYSTKILSFIGKCQGLTITPFNAGHTIGGTIWKIRSPSSGTILYAVNINHMKERHLDGTVLLRTSAGGVFEPLARPDLLITDAERASVISSRRKDRDAAFIDTVTATLSSRSSLLLPCDSSTRVLELLVLLDQHWSYSRLRYPICFLSRSATEMLTFVRSMMEWLGGTISKEDVGEDGTSNRQDRKRRRGDDEGDEEALGAFALRFKHLEFFPTPQALIQKYSSKDPKLILAVPASLSHGPSRQLFCDFAAIPDNVVLLTERCEEGTLGRILFEMWNERQRTETKWDNGKIGSNIMMDGTIKLKMNAKVPLQGAELEAHLQKERAAREKEQAAQAALARNQRMLEADEDDTDSDSDDEDEEEVRQALGGDEMDVDGQHSKGDKDRTDWNIDDDGITKQLLSYDIYLKGNVAKATSFFKTTDGRQPRFRMFPYVEKRRRVDDYGETIDVGMWLRKSKILEEEAESDDVKDYRRRQAEEELKRQALEPPSKFVSSEVEVQMACRLLFVDMEGLSDGRAIKTIIPQIGPRKMIIVHASETSTNALISSCANIRAMTKDIHAPKLGQSIQIGQQISNFSISISDELLQSLKMSRFEDNEVGFVTGRVVAHASSIVPVLEPVSTSSSRKNDEEVQPKPLILGSRPAATLPSSTMIGELKLTALKSRLTAIGIHAELAGEGVLICGATTGPGSTLENTVAVRKTGVGRVELEGNVSDVYYAVRKEIYNLHALVAA</sequence>